<keyword evidence="3" id="KW-1185">Reference proteome</keyword>
<gene>
    <name evidence="2" type="ORF">ECRASSUSDP1_LOCUS23427</name>
</gene>
<evidence type="ECO:0000313" key="2">
    <source>
        <dbReference type="EMBL" id="CAI2381961.1"/>
    </source>
</evidence>
<dbReference type="Proteomes" id="UP001295684">
    <property type="component" value="Unassembled WGS sequence"/>
</dbReference>
<feature type="compositionally biased region" description="Low complexity" evidence="1">
    <location>
        <begin position="103"/>
        <end position="115"/>
    </location>
</feature>
<organism evidence="2 3">
    <name type="scientific">Euplotes crassus</name>
    <dbReference type="NCBI Taxonomy" id="5936"/>
    <lineage>
        <taxon>Eukaryota</taxon>
        <taxon>Sar</taxon>
        <taxon>Alveolata</taxon>
        <taxon>Ciliophora</taxon>
        <taxon>Intramacronucleata</taxon>
        <taxon>Spirotrichea</taxon>
        <taxon>Hypotrichia</taxon>
        <taxon>Euplotida</taxon>
        <taxon>Euplotidae</taxon>
        <taxon>Moneuplotes</taxon>
    </lineage>
</organism>
<dbReference type="AlphaFoldDB" id="A0AAD1Y0A7"/>
<evidence type="ECO:0000256" key="1">
    <source>
        <dbReference type="SAM" id="MobiDB-lite"/>
    </source>
</evidence>
<proteinExistence type="predicted"/>
<reference evidence="2" key="1">
    <citation type="submission" date="2023-07" db="EMBL/GenBank/DDBJ databases">
        <authorList>
            <consortium name="AG Swart"/>
            <person name="Singh M."/>
            <person name="Singh A."/>
            <person name="Seah K."/>
            <person name="Emmerich C."/>
        </authorList>
    </citation>
    <scope>NUCLEOTIDE SEQUENCE</scope>
    <source>
        <strain evidence="2">DP1</strain>
    </source>
</reference>
<accession>A0AAD1Y0A7</accession>
<feature type="compositionally biased region" description="Basic residues" evidence="1">
    <location>
        <begin position="86"/>
        <end position="100"/>
    </location>
</feature>
<comment type="caution">
    <text evidence="2">The sequence shown here is derived from an EMBL/GenBank/DDBJ whole genome shotgun (WGS) entry which is preliminary data.</text>
</comment>
<protein>
    <submittedName>
        <fullName evidence="2">Uncharacterized protein</fullName>
    </submittedName>
</protein>
<sequence>MIKHKPNIVRRHHHINGQQRACATSGLDKSSLRNKSRKVKNNIKKNKSVGCKISATNSKYCFVGAEIEEMFCSVNPGLKIATLGKGKKERLNRKGRRKRQFGSLPKNLSSSSLKPTMTFDHLKTPKSSQNIDKYFQSPSTTFSNPKTLSKSFKKSKKRLNLLSIPHSKLPKISQTPRNSSLESITRQTEVENLKITELLKPSFHIPPQRVGTFDVLDQRIENTKTQILNMKQQISRICETPKNPQEEVQRYKYEVKEVKPKETVEEPESEIEINSDNEFDINLKSQLKLGVVQKIINYRCNEIIDNNITKERFLERIEVLRTKRDLQTRFTTNQNIDSIRNADDIHKQIIKSKPKYMTDYEYRKMLINSRKNIEVSSSYKRAKFLVGKQEYLQDFREKKKKERIHFKIKSKAIQTWAKLILLVKLFRDTKFYIQRRNQEKHEAIAKFNSISIIEKVLGKFLKKYKDSRTRRCTNKIRFFSAFQCAILKDHTDIKSRDIILDFLEDRKSKCMMIGCFKSVKQKIIIIKATLKSKGVEKEAREKLFIDYWNNGIPQCDEALGDEVNGKANDRTFEK</sequence>
<dbReference type="EMBL" id="CAMPGE010024098">
    <property type="protein sequence ID" value="CAI2381961.1"/>
    <property type="molecule type" value="Genomic_DNA"/>
</dbReference>
<evidence type="ECO:0000313" key="3">
    <source>
        <dbReference type="Proteomes" id="UP001295684"/>
    </source>
</evidence>
<name>A0AAD1Y0A7_EUPCR</name>
<feature type="region of interest" description="Disordered" evidence="1">
    <location>
        <begin position="86"/>
        <end position="116"/>
    </location>
</feature>